<dbReference type="AlphaFoldDB" id="A0AAN9V058"/>
<accession>A0AAN9V058</accession>
<dbReference type="EMBL" id="JAKJXP020000002">
    <property type="protein sequence ID" value="KAK7757618.1"/>
    <property type="molecule type" value="Genomic_DNA"/>
</dbReference>
<sequence>MLKSETPQLAQKALPIYKRAVEDIETYAKSVDGNVDFRYLNYCNSAQNPLATYGEESIRMMREAAAKYDPSGVFQTRVPGGFKLPKSKQ</sequence>
<name>A0AAN9V058_9PEZI</name>
<gene>
    <name evidence="1" type="ORF">SLS62_000633</name>
</gene>
<organism evidence="1 2">
    <name type="scientific">Diatrype stigma</name>
    <dbReference type="NCBI Taxonomy" id="117547"/>
    <lineage>
        <taxon>Eukaryota</taxon>
        <taxon>Fungi</taxon>
        <taxon>Dikarya</taxon>
        <taxon>Ascomycota</taxon>
        <taxon>Pezizomycotina</taxon>
        <taxon>Sordariomycetes</taxon>
        <taxon>Xylariomycetidae</taxon>
        <taxon>Xylariales</taxon>
        <taxon>Diatrypaceae</taxon>
        <taxon>Diatrype</taxon>
    </lineage>
</organism>
<keyword evidence="2" id="KW-1185">Reference proteome</keyword>
<dbReference type="Proteomes" id="UP001320420">
    <property type="component" value="Unassembled WGS sequence"/>
</dbReference>
<evidence type="ECO:0000313" key="2">
    <source>
        <dbReference type="Proteomes" id="UP001320420"/>
    </source>
</evidence>
<proteinExistence type="predicted"/>
<comment type="caution">
    <text evidence="1">The sequence shown here is derived from an EMBL/GenBank/DDBJ whole genome shotgun (WGS) entry which is preliminary data.</text>
</comment>
<protein>
    <submittedName>
        <fullName evidence="1">Uncharacterized protein</fullName>
    </submittedName>
</protein>
<evidence type="ECO:0000313" key="1">
    <source>
        <dbReference type="EMBL" id="KAK7757618.1"/>
    </source>
</evidence>
<reference evidence="1 2" key="1">
    <citation type="submission" date="2024-02" db="EMBL/GenBank/DDBJ databases">
        <title>De novo assembly and annotation of 12 fungi associated with fruit tree decline syndrome in Ontario, Canada.</title>
        <authorList>
            <person name="Sulman M."/>
            <person name="Ellouze W."/>
            <person name="Ilyukhin E."/>
        </authorList>
    </citation>
    <scope>NUCLEOTIDE SEQUENCE [LARGE SCALE GENOMIC DNA]</scope>
    <source>
        <strain evidence="1 2">M11/M66-122</strain>
    </source>
</reference>